<keyword evidence="2" id="KW-1185">Reference proteome</keyword>
<evidence type="ECO:0000313" key="2">
    <source>
        <dbReference type="Proteomes" id="UP001285441"/>
    </source>
</evidence>
<dbReference type="Proteomes" id="UP001285441">
    <property type="component" value="Unassembled WGS sequence"/>
</dbReference>
<name>A0AAE0NH46_9PEZI</name>
<reference evidence="1" key="1">
    <citation type="journal article" date="2023" name="Mol. Phylogenet. Evol.">
        <title>Genome-scale phylogeny and comparative genomics of the fungal order Sordariales.</title>
        <authorList>
            <person name="Hensen N."/>
            <person name="Bonometti L."/>
            <person name="Westerberg I."/>
            <person name="Brannstrom I.O."/>
            <person name="Guillou S."/>
            <person name="Cros-Aarteil S."/>
            <person name="Calhoun S."/>
            <person name="Haridas S."/>
            <person name="Kuo A."/>
            <person name="Mondo S."/>
            <person name="Pangilinan J."/>
            <person name="Riley R."/>
            <person name="LaButti K."/>
            <person name="Andreopoulos B."/>
            <person name="Lipzen A."/>
            <person name="Chen C."/>
            <person name="Yan M."/>
            <person name="Daum C."/>
            <person name="Ng V."/>
            <person name="Clum A."/>
            <person name="Steindorff A."/>
            <person name="Ohm R.A."/>
            <person name="Martin F."/>
            <person name="Silar P."/>
            <person name="Natvig D.O."/>
            <person name="Lalanne C."/>
            <person name="Gautier V."/>
            <person name="Ament-Velasquez S.L."/>
            <person name="Kruys A."/>
            <person name="Hutchinson M.I."/>
            <person name="Powell A.J."/>
            <person name="Barry K."/>
            <person name="Miller A.N."/>
            <person name="Grigoriev I.V."/>
            <person name="Debuchy R."/>
            <person name="Gladieux P."/>
            <person name="Hiltunen Thoren M."/>
            <person name="Johannesson H."/>
        </authorList>
    </citation>
    <scope>NUCLEOTIDE SEQUENCE</scope>
    <source>
        <strain evidence="1">CBS 232.78</strain>
    </source>
</reference>
<organism evidence="1 2">
    <name type="scientific">Podospora didyma</name>
    <dbReference type="NCBI Taxonomy" id="330526"/>
    <lineage>
        <taxon>Eukaryota</taxon>
        <taxon>Fungi</taxon>
        <taxon>Dikarya</taxon>
        <taxon>Ascomycota</taxon>
        <taxon>Pezizomycotina</taxon>
        <taxon>Sordariomycetes</taxon>
        <taxon>Sordariomycetidae</taxon>
        <taxon>Sordariales</taxon>
        <taxon>Podosporaceae</taxon>
        <taxon>Podospora</taxon>
    </lineage>
</organism>
<protein>
    <submittedName>
        <fullName evidence="1">Uncharacterized protein</fullName>
    </submittedName>
</protein>
<dbReference type="AlphaFoldDB" id="A0AAE0NH46"/>
<sequence>MQHIPPTAMPMLRARRRRGIGPINLNALHPGESTEDVEFVAGNGDRVTLQNALVSPLYPRCFMTPKTAEVLGFIPCGLVDADIQAFPTPRGVFEITRTVALCFRLPLLPSPPLVVEIPILSDDEPDPGVPIILGRSFIEYMDSLSFPNPQYVELDVPFAPPNGGLNVWFEDYNGAVANMPMANGVVDFLPRHDVAPVANMPIADGMVDFPENSGDAMANMPAADVMAWQGWIGYEEYDPWRA</sequence>
<reference evidence="1" key="2">
    <citation type="submission" date="2023-06" db="EMBL/GenBank/DDBJ databases">
        <authorList>
            <consortium name="Lawrence Berkeley National Laboratory"/>
            <person name="Haridas S."/>
            <person name="Hensen N."/>
            <person name="Bonometti L."/>
            <person name="Westerberg I."/>
            <person name="Brannstrom I.O."/>
            <person name="Guillou S."/>
            <person name="Cros-Aarteil S."/>
            <person name="Calhoun S."/>
            <person name="Kuo A."/>
            <person name="Mondo S."/>
            <person name="Pangilinan J."/>
            <person name="Riley R."/>
            <person name="LaButti K."/>
            <person name="Andreopoulos B."/>
            <person name="Lipzen A."/>
            <person name="Chen C."/>
            <person name="Yanf M."/>
            <person name="Daum C."/>
            <person name="Ng V."/>
            <person name="Clum A."/>
            <person name="Steindorff A."/>
            <person name="Ohm R."/>
            <person name="Martin F."/>
            <person name="Silar P."/>
            <person name="Natvig D."/>
            <person name="Lalanne C."/>
            <person name="Gautier V."/>
            <person name="Ament-velasquez S.L."/>
            <person name="Kruys A."/>
            <person name="Hutchinson M.I."/>
            <person name="Powell A.J."/>
            <person name="Barry K."/>
            <person name="Miller A.N."/>
            <person name="Grigoriev I.V."/>
            <person name="Debuchy R."/>
            <person name="Gladieux P."/>
            <person name="Thoren M.H."/>
            <person name="Johannesson H."/>
        </authorList>
    </citation>
    <scope>NUCLEOTIDE SEQUENCE</scope>
    <source>
        <strain evidence="1">CBS 232.78</strain>
    </source>
</reference>
<comment type="caution">
    <text evidence="1">The sequence shown here is derived from an EMBL/GenBank/DDBJ whole genome shotgun (WGS) entry which is preliminary data.</text>
</comment>
<dbReference type="EMBL" id="JAULSW010000005">
    <property type="protein sequence ID" value="KAK3381329.1"/>
    <property type="molecule type" value="Genomic_DNA"/>
</dbReference>
<accession>A0AAE0NH46</accession>
<evidence type="ECO:0000313" key="1">
    <source>
        <dbReference type="EMBL" id="KAK3381329.1"/>
    </source>
</evidence>
<proteinExistence type="predicted"/>
<gene>
    <name evidence="1" type="ORF">B0H63DRAFT_200724</name>
</gene>